<sequence length="159" mass="18264">MPSLFSRMRSRDGPKKSKKANPESLTHQLPNRPRWEDAYTRSTVEANEIQELVRRCTEELKARGLDIPFLLLPFRPTSDPSAVRNFIRHFFDYEHESLSGEALAQELRMTEPMVVCGVLKWCWSRLEGGVVGWDAYELFKVGESGMIDNLDITSVDCKT</sequence>
<dbReference type="Gene3D" id="1.10.555.10">
    <property type="entry name" value="Rho GTPase activation protein"/>
    <property type="match status" value="1"/>
</dbReference>
<dbReference type="Proteomes" id="UP001320420">
    <property type="component" value="Unassembled WGS sequence"/>
</dbReference>
<keyword evidence="4" id="KW-1185">Reference proteome</keyword>
<dbReference type="PANTHER" id="PTHR28093">
    <property type="entry name" value="MORPHOGENESIS-RELATED PROTEIN MSB1"/>
    <property type="match status" value="1"/>
</dbReference>
<dbReference type="EMBL" id="JAKJXP020000070">
    <property type="protein sequence ID" value="KAK7750102.1"/>
    <property type="molecule type" value="Genomic_DNA"/>
</dbReference>
<evidence type="ECO:0000313" key="4">
    <source>
        <dbReference type="Proteomes" id="UP001320420"/>
    </source>
</evidence>
<dbReference type="AlphaFoldDB" id="A0AAN9UNV9"/>
<dbReference type="PANTHER" id="PTHR28093:SF1">
    <property type="entry name" value="MORPHOGENESIS-RELATED PROTEIN MSB1"/>
    <property type="match status" value="1"/>
</dbReference>
<dbReference type="InterPro" id="IPR012965">
    <property type="entry name" value="Msb1/Mug8_dom"/>
</dbReference>
<dbReference type="InterPro" id="IPR037508">
    <property type="entry name" value="Msb1/Mug8"/>
</dbReference>
<protein>
    <recommendedName>
        <fullName evidence="2">Meiotically up-regulated protein Msb1/Mug8 domain-containing protein</fullName>
    </recommendedName>
</protein>
<feature type="region of interest" description="Disordered" evidence="1">
    <location>
        <begin position="1"/>
        <end position="32"/>
    </location>
</feature>
<evidence type="ECO:0000259" key="2">
    <source>
        <dbReference type="Pfam" id="PF08101"/>
    </source>
</evidence>
<accession>A0AAN9UNV9</accession>
<comment type="caution">
    <text evidence="3">The sequence shown here is derived from an EMBL/GenBank/DDBJ whole genome shotgun (WGS) entry which is preliminary data.</text>
</comment>
<organism evidence="3 4">
    <name type="scientific">Diatrype stigma</name>
    <dbReference type="NCBI Taxonomy" id="117547"/>
    <lineage>
        <taxon>Eukaryota</taxon>
        <taxon>Fungi</taxon>
        <taxon>Dikarya</taxon>
        <taxon>Ascomycota</taxon>
        <taxon>Pezizomycotina</taxon>
        <taxon>Sordariomycetes</taxon>
        <taxon>Xylariomycetidae</taxon>
        <taxon>Xylariales</taxon>
        <taxon>Diatrypaceae</taxon>
        <taxon>Diatrype</taxon>
    </lineage>
</organism>
<evidence type="ECO:0000313" key="3">
    <source>
        <dbReference type="EMBL" id="KAK7750102.1"/>
    </source>
</evidence>
<proteinExistence type="predicted"/>
<feature type="domain" description="Meiotically up-regulated protein Msb1/Mug8" evidence="2">
    <location>
        <begin position="44"/>
        <end position="144"/>
    </location>
</feature>
<reference evidence="3 4" key="1">
    <citation type="submission" date="2024-02" db="EMBL/GenBank/DDBJ databases">
        <title>De novo assembly and annotation of 12 fungi associated with fruit tree decline syndrome in Ontario, Canada.</title>
        <authorList>
            <person name="Sulman M."/>
            <person name="Ellouze W."/>
            <person name="Ilyukhin E."/>
        </authorList>
    </citation>
    <scope>NUCLEOTIDE SEQUENCE [LARGE SCALE GENOMIC DNA]</scope>
    <source>
        <strain evidence="3 4">M11/M66-122</strain>
    </source>
</reference>
<evidence type="ECO:0000256" key="1">
    <source>
        <dbReference type="SAM" id="MobiDB-lite"/>
    </source>
</evidence>
<dbReference type="Pfam" id="PF08101">
    <property type="entry name" value="Msb1-Mug8_dom"/>
    <property type="match status" value="1"/>
</dbReference>
<gene>
    <name evidence="3" type="ORF">SLS62_007970</name>
</gene>
<dbReference type="InterPro" id="IPR008936">
    <property type="entry name" value="Rho_GTPase_activation_prot"/>
</dbReference>
<name>A0AAN9UNV9_9PEZI</name>